<dbReference type="Proteomes" id="UP001564408">
    <property type="component" value="Unassembled WGS sequence"/>
</dbReference>
<dbReference type="NCBIfam" id="TIGR00254">
    <property type="entry name" value="GGDEF"/>
    <property type="match status" value="1"/>
</dbReference>
<feature type="domain" description="GGDEF" evidence="3">
    <location>
        <begin position="671"/>
        <end position="804"/>
    </location>
</feature>
<evidence type="ECO:0000259" key="1">
    <source>
        <dbReference type="PROSITE" id="PS50112"/>
    </source>
</evidence>
<dbReference type="InterPro" id="IPR052163">
    <property type="entry name" value="DGC-Regulatory_Protein"/>
</dbReference>
<keyword evidence="5" id="KW-1185">Reference proteome</keyword>
<sequence>MGNESRFRLLVLELRDLDSADVGPFLWSSCGSAVSAPRPNGVWEPVLVGSLEQMESALRSAEQASEPFSLAIILDAKATAALTASDRLHRLAPTLRQVLILGPKAPPPSLSSSAGPITILREPVDPQVLDSLLDLALDACAAERKLATLTANLPGMAYRCLGDARFSLIYASDGAEALTGATAEQLLAGEGRGFGFVELIHPDDRAAVLDQVRAACQDRSPFEITYRIVRTDGAVRWVWERGRSVSPVDVAPPVLDGFITDIHNLKMAQSALRDSEEGFRSFLDQVPGGAFIKDAESRLIYANAWYLEQLGKARGEVLERPPETYLPADLAGALRDEDRQVMTARCALTFEREWSGPRGRRRYLVTKVPLPSDGGPLRIAGLAMDITDQRDLREHLNLFQYALDHVTDCAFLVDAEGRLHYVNLGACRALGYDRDVLLKMVVSDIDPYLLPERWLEIWEQLRDTGSEIIESLYQRADGSLMPVEVNASFVTHQDGEFVLALARDLSERQAIEQKRRQSDAAFENSADGILITDPRTRILSVNRAFSEITGYGTQEVQGQTPSLLRSGRHDAAFFAAMWASIEQQGRWQGEVWNRRKDGSLYPARLTITAVRDRMGVLRNYVGVLSDITAIKRSQQELERLAHHDLLTGLPNRLLFDARLIHALERARRDRQRVILFFLDLDHFKEVNDSQGHLAGDELLRQVAERLTGALRKDDTVARLGGDEFAVILERVSTDEEVARLAGKLVEVLRRPFDIAGHVTSIGTSLGIARYPDDGSDASVLLRCADSAMYGAKNEGRNTFRFFGEHRPASR</sequence>
<dbReference type="PROSITE" id="PS50112">
    <property type="entry name" value="PAS"/>
    <property type="match status" value="4"/>
</dbReference>
<dbReference type="SMART" id="SM00091">
    <property type="entry name" value="PAS"/>
    <property type="match status" value="4"/>
</dbReference>
<dbReference type="SUPFAM" id="SSF55073">
    <property type="entry name" value="Nucleotide cyclase"/>
    <property type="match status" value="1"/>
</dbReference>
<feature type="domain" description="PAS" evidence="1">
    <location>
        <begin position="514"/>
        <end position="560"/>
    </location>
</feature>
<dbReference type="SUPFAM" id="SSF55785">
    <property type="entry name" value="PYP-like sensor domain (PAS domain)"/>
    <property type="match status" value="4"/>
</dbReference>
<dbReference type="InterPro" id="IPR001610">
    <property type="entry name" value="PAC"/>
</dbReference>
<dbReference type="InterPro" id="IPR035965">
    <property type="entry name" value="PAS-like_dom_sf"/>
</dbReference>
<gene>
    <name evidence="4" type="ORF">ABC977_01860</name>
</gene>
<feature type="domain" description="PAC" evidence="2">
    <location>
        <begin position="467"/>
        <end position="517"/>
    </location>
</feature>
<dbReference type="Pfam" id="PF00990">
    <property type="entry name" value="GGDEF"/>
    <property type="match status" value="1"/>
</dbReference>
<dbReference type="SMART" id="SM00267">
    <property type="entry name" value="GGDEF"/>
    <property type="match status" value="1"/>
</dbReference>
<dbReference type="Pfam" id="PF13426">
    <property type="entry name" value="PAS_9"/>
    <property type="match status" value="2"/>
</dbReference>
<dbReference type="InterPro" id="IPR000014">
    <property type="entry name" value="PAS"/>
</dbReference>
<dbReference type="InterPro" id="IPR000160">
    <property type="entry name" value="GGDEF_dom"/>
</dbReference>
<name>A0ABV4BB22_9GAMM</name>
<dbReference type="CDD" id="cd01949">
    <property type="entry name" value="GGDEF"/>
    <property type="match status" value="1"/>
</dbReference>
<feature type="domain" description="PAS" evidence="1">
    <location>
        <begin position="395"/>
        <end position="452"/>
    </location>
</feature>
<dbReference type="SMART" id="SM00086">
    <property type="entry name" value="PAC"/>
    <property type="match status" value="4"/>
</dbReference>
<dbReference type="InterPro" id="IPR043128">
    <property type="entry name" value="Rev_trsase/Diguanyl_cyclase"/>
</dbReference>
<dbReference type="PANTHER" id="PTHR46663:SF3">
    <property type="entry name" value="SLL0267 PROTEIN"/>
    <property type="match status" value="1"/>
</dbReference>
<comment type="caution">
    <text evidence="4">The sequence shown here is derived from an EMBL/GenBank/DDBJ whole genome shotgun (WGS) entry which is preliminary data.</text>
</comment>
<dbReference type="CDD" id="cd00130">
    <property type="entry name" value="PAS"/>
    <property type="match status" value="3"/>
</dbReference>
<dbReference type="InterPro" id="IPR029787">
    <property type="entry name" value="Nucleotide_cyclase"/>
</dbReference>
<evidence type="ECO:0000259" key="3">
    <source>
        <dbReference type="PROSITE" id="PS50887"/>
    </source>
</evidence>
<dbReference type="RefSeq" id="WP_369665534.1">
    <property type="nucleotide sequence ID" value="NZ_JBDKXB010000002.1"/>
</dbReference>
<feature type="domain" description="PAS" evidence="1">
    <location>
        <begin position="163"/>
        <end position="219"/>
    </location>
</feature>
<dbReference type="Gene3D" id="3.30.70.270">
    <property type="match status" value="1"/>
</dbReference>
<dbReference type="InterPro" id="IPR013656">
    <property type="entry name" value="PAS_4"/>
</dbReference>
<evidence type="ECO:0000313" key="5">
    <source>
        <dbReference type="Proteomes" id="UP001564408"/>
    </source>
</evidence>
<dbReference type="Gene3D" id="3.30.450.20">
    <property type="entry name" value="PAS domain"/>
    <property type="match status" value="4"/>
</dbReference>
<dbReference type="NCBIfam" id="TIGR00229">
    <property type="entry name" value="sensory_box"/>
    <property type="match status" value="4"/>
</dbReference>
<dbReference type="Pfam" id="PF08447">
    <property type="entry name" value="PAS_3"/>
    <property type="match status" value="1"/>
</dbReference>
<organism evidence="4 5">
    <name type="scientific">Thioalkalicoccus limnaeus</name>
    <dbReference type="NCBI Taxonomy" id="120681"/>
    <lineage>
        <taxon>Bacteria</taxon>
        <taxon>Pseudomonadati</taxon>
        <taxon>Pseudomonadota</taxon>
        <taxon>Gammaproteobacteria</taxon>
        <taxon>Chromatiales</taxon>
        <taxon>Chromatiaceae</taxon>
        <taxon>Thioalkalicoccus</taxon>
    </lineage>
</organism>
<dbReference type="PANTHER" id="PTHR46663">
    <property type="entry name" value="DIGUANYLATE CYCLASE DGCT-RELATED"/>
    <property type="match status" value="1"/>
</dbReference>
<reference evidence="4 5" key="1">
    <citation type="submission" date="2024-05" db="EMBL/GenBank/DDBJ databases">
        <title>Genome Sequence and Characterization of the New Strain Purple Sulfur Bacterium of Genus Thioalkalicoccus.</title>
        <authorList>
            <person name="Bryantseva I.A."/>
            <person name="Kyndt J.A."/>
            <person name="Imhoff J.F."/>
        </authorList>
    </citation>
    <scope>NUCLEOTIDE SEQUENCE [LARGE SCALE GENOMIC DNA]</scope>
    <source>
        <strain evidence="4 5">Um2</strain>
    </source>
</reference>
<evidence type="ECO:0000313" key="4">
    <source>
        <dbReference type="EMBL" id="MEY6431149.1"/>
    </source>
</evidence>
<dbReference type="InterPro" id="IPR013655">
    <property type="entry name" value="PAS_fold_3"/>
</dbReference>
<dbReference type="PROSITE" id="PS50887">
    <property type="entry name" value="GGDEF"/>
    <property type="match status" value="1"/>
</dbReference>
<feature type="domain" description="PAC" evidence="2">
    <location>
        <begin position="587"/>
        <end position="639"/>
    </location>
</feature>
<evidence type="ECO:0000259" key="2">
    <source>
        <dbReference type="PROSITE" id="PS50113"/>
    </source>
</evidence>
<dbReference type="EMBL" id="JBDKXB010000002">
    <property type="protein sequence ID" value="MEY6431149.1"/>
    <property type="molecule type" value="Genomic_DNA"/>
</dbReference>
<proteinExistence type="predicted"/>
<protein>
    <submittedName>
        <fullName evidence="4">PAS domain S-box protein</fullName>
    </submittedName>
</protein>
<dbReference type="InterPro" id="IPR000700">
    <property type="entry name" value="PAS-assoc_C"/>
</dbReference>
<dbReference type="PROSITE" id="PS50113">
    <property type="entry name" value="PAC"/>
    <property type="match status" value="2"/>
</dbReference>
<accession>A0ABV4BB22</accession>
<dbReference type="Pfam" id="PF08448">
    <property type="entry name" value="PAS_4"/>
    <property type="match status" value="1"/>
</dbReference>
<feature type="domain" description="PAS" evidence="1">
    <location>
        <begin position="275"/>
        <end position="329"/>
    </location>
</feature>